<feature type="domain" description="Aminoacyl-tRNA synthetase class Ia" evidence="12">
    <location>
        <begin position="37"/>
        <end position="235"/>
    </location>
</feature>
<dbReference type="Proteomes" id="UP001165580">
    <property type="component" value="Unassembled WGS sequence"/>
</dbReference>
<sequence>MVTENTSAPAGQPVSGQPDDERDGAERYDFRALQDKWLPVWEEQKPFRVDIEGDNRPRKYVLDMFPYPSGDLHMGHAEAYALGDVVARYWRQQGFNVLHPIGWDSFGLPAENAAIKRGLDPRQWTYDNIEQQHSSFKKYAGSFDWDRVLHTSDPEYYKWNQWLFLKMYEKGLAYRKASWVNWDPVDQTVLANEQVLPDGTSERSGAVVVKKKLTQWYFRITDYADRLLDDLKQLEGTWPAKVIAMQRNWIGRSIGADVDFAVEGRAEPVTVFTTRPDTLYGATFMVVAPDSDLAIELAAGSPSSEVRERFDAYLAEVQKSSETERQATDRPKTGIFLERYAINPVNGERLPIWAADYVLADYGHGAVMAVPAHDQRDLDFARAFGLPVRVVVDTLQPVTGVIPVLDPDDLPELEDLNPGTTGIALAGEGRLINSGPLDGLSKSNAIRKIIEILEAAGTGRPAKNYRLRDWLISRQRYWGTPIPIIHGEDGQEYPVPEDQLPVELPPTEGLNLTPKGSSPLGAATDWVNVPNPVDGSPARRDPDTMDTFVDSSWYFLRFLSPNDSTQAFDPREVDKWAPVDQYVGGVTHAILHLLYARFITKVLFDLGYVGFTEPFSALLNQGMVLMDGSAMSKSKGNLVRLSDQLDEHGVDAVRLTMAFAGPPEDDIDWADVSPAGSAKFLARAWRLVLDVASPPTVNWRDGDRALRRQTHRFLAEAPGLIEAFKFNVVVARLMELVNAARKAIDSGPGGGDPAVREAVETIALGLSLFAPYTAEDMWARLGYEPSVANYGWRKADPSLLTQDLVTAVVQVDGKVRDRLEVSPKVEGSALEESARALPSVQRAIGDRTIVTVVVRAPRLVNFVTKPAS</sequence>
<dbReference type="SUPFAM" id="SSF47323">
    <property type="entry name" value="Anticodon-binding domain of a subclass of class I aminoacyl-tRNA synthetases"/>
    <property type="match status" value="1"/>
</dbReference>
<evidence type="ECO:0000256" key="8">
    <source>
        <dbReference type="ARBA" id="ARBA00047469"/>
    </source>
</evidence>
<keyword evidence="16" id="KW-1185">Reference proteome</keyword>
<dbReference type="Gene3D" id="1.10.730.10">
    <property type="entry name" value="Isoleucyl-tRNA Synthetase, Domain 1"/>
    <property type="match status" value="1"/>
</dbReference>
<evidence type="ECO:0000259" key="12">
    <source>
        <dbReference type="Pfam" id="PF00133"/>
    </source>
</evidence>
<protein>
    <recommendedName>
        <fullName evidence="9">Leucine--tRNA ligase</fullName>
        <ecNumber evidence="9">6.1.1.4</ecNumber>
    </recommendedName>
    <alternativeName>
        <fullName evidence="9">Leucyl-tRNA synthetase</fullName>
        <shortName evidence="9">LeuRS</shortName>
    </alternativeName>
</protein>
<evidence type="ECO:0000259" key="13">
    <source>
        <dbReference type="Pfam" id="PF08264"/>
    </source>
</evidence>
<evidence type="ECO:0000313" key="16">
    <source>
        <dbReference type="Proteomes" id="UP001165580"/>
    </source>
</evidence>
<dbReference type="NCBIfam" id="TIGR00396">
    <property type="entry name" value="leuS_bact"/>
    <property type="match status" value="1"/>
</dbReference>
<dbReference type="InterPro" id="IPR014729">
    <property type="entry name" value="Rossmann-like_a/b/a_fold"/>
</dbReference>
<dbReference type="InterPro" id="IPR009008">
    <property type="entry name" value="Val/Leu/Ile-tRNA-synth_edit"/>
</dbReference>
<evidence type="ECO:0000256" key="6">
    <source>
        <dbReference type="ARBA" id="ARBA00022917"/>
    </source>
</evidence>
<dbReference type="SUPFAM" id="SSF52374">
    <property type="entry name" value="Nucleotidylyl transferase"/>
    <property type="match status" value="1"/>
</dbReference>
<feature type="short sequence motif" description="'KMSKS' region" evidence="9">
    <location>
        <begin position="630"/>
        <end position="634"/>
    </location>
</feature>
<evidence type="ECO:0000256" key="7">
    <source>
        <dbReference type="ARBA" id="ARBA00023146"/>
    </source>
</evidence>
<evidence type="ECO:0000256" key="5">
    <source>
        <dbReference type="ARBA" id="ARBA00022840"/>
    </source>
</evidence>
<dbReference type="Gene3D" id="3.10.20.590">
    <property type="match status" value="1"/>
</dbReference>
<dbReference type="Gene3D" id="3.90.740.10">
    <property type="entry name" value="Valyl/Leucyl/Isoleucyl-tRNA synthetase, editing domain"/>
    <property type="match status" value="1"/>
</dbReference>
<proteinExistence type="inferred from homology"/>
<dbReference type="InterPro" id="IPR009080">
    <property type="entry name" value="tRNAsynth_Ia_anticodon-bd"/>
</dbReference>
<gene>
    <name evidence="9 15" type="primary">leuS</name>
    <name evidence="15" type="ORF">NVV95_07380</name>
</gene>
<dbReference type="CDD" id="cd00812">
    <property type="entry name" value="LeuRS_core"/>
    <property type="match status" value="1"/>
</dbReference>
<feature type="domain" description="Aminoacyl-tRNA synthetase class Ia" evidence="12">
    <location>
        <begin position="467"/>
        <end position="668"/>
    </location>
</feature>
<dbReference type="PROSITE" id="PS00178">
    <property type="entry name" value="AA_TRNA_LIGASE_I"/>
    <property type="match status" value="1"/>
</dbReference>
<dbReference type="CDD" id="cd07958">
    <property type="entry name" value="Anticodon_Ia_Leu_BEm"/>
    <property type="match status" value="1"/>
</dbReference>
<dbReference type="InterPro" id="IPR002302">
    <property type="entry name" value="Leu-tRNA-ligase"/>
</dbReference>
<dbReference type="EC" id="6.1.1.4" evidence="9"/>
<accession>A0ABT2GFG8</accession>
<name>A0ABT2GFG8_9MICO</name>
<keyword evidence="5 9" id="KW-0067">ATP-binding</keyword>
<comment type="catalytic activity">
    <reaction evidence="8 9">
        <text>tRNA(Leu) + L-leucine + ATP = L-leucyl-tRNA(Leu) + AMP + diphosphate</text>
        <dbReference type="Rhea" id="RHEA:11688"/>
        <dbReference type="Rhea" id="RHEA-COMP:9613"/>
        <dbReference type="Rhea" id="RHEA-COMP:9622"/>
        <dbReference type="ChEBI" id="CHEBI:30616"/>
        <dbReference type="ChEBI" id="CHEBI:33019"/>
        <dbReference type="ChEBI" id="CHEBI:57427"/>
        <dbReference type="ChEBI" id="CHEBI:78442"/>
        <dbReference type="ChEBI" id="CHEBI:78494"/>
        <dbReference type="ChEBI" id="CHEBI:456215"/>
        <dbReference type="EC" id="6.1.1.4"/>
    </reaction>
</comment>
<dbReference type="InterPro" id="IPR025709">
    <property type="entry name" value="Leu_tRNA-synth_edit"/>
</dbReference>
<dbReference type="SUPFAM" id="SSF50677">
    <property type="entry name" value="ValRS/IleRS/LeuRS editing domain"/>
    <property type="match status" value="1"/>
</dbReference>
<evidence type="ECO:0000256" key="10">
    <source>
        <dbReference type="RuleBase" id="RU363035"/>
    </source>
</evidence>
<dbReference type="HAMAP" id="MF_00049_B">
    <property type="entry name" value="Leu_tRNA_synth_B"/>
    <property type="match status" value="1"/>
</dbReference>
<dbReference type="Pfam" id="PF00133">
    <property type="entry name" value="tRNA-synt_1"/>
    <property type="match status" value="2"/>
</dbReference>
<evidence type="ECO:0000256" key="4">
    <source>
        <dbReference type="ARBA" id="ARBA00022741"/>
    </source>
</evidence>
<organism evidence="15 16">
    <name type="scientific">Herbiconiux gentiana</name>
    <dbReference type="NCBI Taxonomy" id="2970912"/>
    <lineage>
        <taxon>Bacteria</taxon>
        <taxon>Bacillati</taxon>
        <taxon>Actinomycetota</taxon>
        <taxon>Actinomycetes</taxon>
        <taxon>Micrococcales</taxon>
        <taxon>Microbacteriaceae</taxon>
        <taxon>Herbiconiux</taxon>
    </lineage>
</organism>
<keyword evidence="2 9" id="KW-0963">Cytoplasm</keyword>
<evidence type="ECO:0000313" key="15">
    <source>
        <dbReference type="EMBL" id="MCS5714377.1"/>
    </source>
</evidence>
<keyword evidence="3 9" id="KW-0436">Ligase</keyword>
<reference evidence="15" key="1">
    <citation type="submission" date="2022-08" db="EMBL/GenBank/DDBJ databases">
        <authorList>
            <person name="Deng Y."/>
            <person name="Han X.-F."/>
            <person name="Zhang Y.-Q."/>
        </authorList>
    </citation>
    <scope>NUCLEOTIDE SEQUENCE</scope>
    <source>
        <strain evidence="15">CPCC 205716</strain>
    </source>
</reference>
<dbReference type="InterPro" id="IPR001412">
    <property type="entry name" value="aa-tRNA-synth_I_CS"/>
</dbReference>
<dbReference type="InterPro" id="IPR013155">
    <property type="entry name" value="M/V/L/I-tRNA-synth_anticd-bd"/>
</dbReference>
<feature type="domain" description="Methionyl/Valyl/Leucyl/Isoleucyl-tRNA synthetase anticodon-binding" evidence="13">
    <location>
        <begin position="703"/>
        <end position="826"/>
    </location>
</feature>
<dbReference type="Gene3D" id="3.40.50.620">
    <property type="entry name" value="HUPs"/>
    <property type="match status" value="2"/>
</dbReference>
<evidence type="ECO:0000256" key="1">
    <source>
        <dbReference type="ARBA" id="ARBA00005594"/>
    </source>
</evidence>
<keyword evidence="6 9" id="KW-0648">Protein biosynthesis</keyword>
<dbReference type="PANTHER" id="PTHR43740:SF2">
    <property type="entry name" value="LEUCINE--TRNA LIGASE, MITOCHONDRIAL"/>
    <property type="match status" value="1"/>
</dbReference>
<dbReference type="RefSeq" id="WP_259485914.1">
    <property type="nucleotide sequence ID" value="NZ_JANTEZ010000003.1"/>
</dbReference>
<keyword evidence="4 9" id="KW-0547">Nucleotide-binding</keyword>
<feature type="binding site" evidence="9">
    <location>
        <position position="633"/>
    </location>
    <ligand>
        <name>ATP</name>
        <dbReference type="ChEBI" id="CHEBI:30616"/>
    </ligand>
</feature>
<dbReference type="PRINTS" id="PR00985">
    <property type="entry name" value="TRNASYNTHLEU"/>
</dbReference>
<dbReference type="GO" id="GO:0004823">
    <property type="term" value="F:leucine-tRNA ligase activity"/>
    <property type="evidence" value="ECO:0007669"/>
    <property type="project" value="UniProtKB-EC"/>
</dbReference>
<dbReference type="Pfam" id="PF08264">
    <property type="entry name" value="Anticodon_1"/>
    <property type="match status" value="1"/>
</dbReference>
<evidence type="ECO:0000256" key="11">
    <source>
        <dbReference type="SAM" id="MobiDB-lite"/>
    </source>
</evidence>
<feature type="region of interest" description="Disordered" evidence="11">
    <location>
        <begin position="1"/>
        <end position="26"/>
    </location>
</feature>
<keyword evidence="7 9" id="KW-0030">Aminoacyl-tRNA synthetase</keyword>
<evidence type="ECO:0000256" key="9">
    <source>
        <dbReference type="HAMAP-Rule" id="MF_00049"/>
    </source>
</evidence>
<feature type="short sequence motif" description="'HIGH' region" evidence="9">
    <location>
        <begin position="66"/>
        <end position="76"/>
    </location>
</feature>
<dbReference type="Pfam" id="PF13603">
    <property type="entry name" value="tRNA-synt_1_2"/>
    <property type="match status" value="1"/>
</dbReference>
<dbReference type="InterPro" id="IPR002300">
    <property type="entry name" value="aa-tRNA-synth_Ia"/>
</dbReference>
<evidence type="ECO:0000256" key="2">
    <source>
        <dbReference type="ARBA" id="ARBA00022490"/>
    </source>
</evidence>
<evidence type="ECO:0000256" key="3">
    <source>
        <dbReference type="ARBA" id="ARBA00022598"/>
    </source>
</evidence>
<comment type="caution">
    <text evidence="15">The sequence shown here is derived from an EMBL/GenBank/DDBJ whole genome shotgun (WGS) entry which is preliminary data.</text>
</comment>
<comment type="subcellular location">
    <subcellularLocation>
        <location evidence="9">Cytoplasm</location>
    </subcellularLocation>
</comment>
<comment type="similarity">
    <text evidence="1 9 10">Belongs to the class-I aminoacyl-tRNA synthetase family.</text>
</comment>
<dbReference type="PANTHER" id="PTHR43740">
    <property type="entry name" value="LEUCYL-TRNA SYNTHETASE"/>
    <property type="match status" value="1"/>
</dbReference>
<evidence type="ECO:0000259" key="14">
    <source>
        <dbReference type="Pfam" id="PF13603"/>
    </source>
</evidence>
<dbReference type="EMBL" id="JANTEZ010000003">
    <property type="protein sequence ID" value="MCS5714377.1"/>
    <property type="molecule type" value="Genomic_DNA"/>
</dbReference>
<feature type="domain" description="Leucyl-tRNA synthetase editing" evidence="14">
    <location>
        <begin position="247"/>
        <end position="453"/>
    </location>
</feature>